<gene>
    <name evidence="11" type="ORF">GCM10011594_15640</name>
</gene>
<dbReference type="InterPro" id="IPR018456">
    <property type="entry name" value="PTR2_symporter_CS"/>
</dbReference>
<keyword evidence="7 9" id="KW-0472">Membrane</keyword>
<feature type="transmembrane region" description="Helical" evidence="9">
    <location>
        <begin position="229"/>
        <end position="247"/>
    </location>
</feature>
<dbReference type="Gene3D" id="1.20.1250.20">
    <property type="entry name" value="MFS general substrate transporter like domains"/>
    <property type="match status" value="1"/>
</dbReference>
<dbReference type="PANTHER" id="PTHR23517">
    <property type="entry name" value="RESISTANCE PROTEIN MDTM, PUTATIVE-RELATED-RELATED"/>
    <property type="match status" value="1"/>
</dbReference>
<dbReference type="InterPro" id="IPR005279">
    <property type="entry name" value="Dipep/tripep_permease"/>
</dbReference>
<evidence type="ECO:0000256" key="1">
    <source>
        <dbReference type="ARBA" id="ARBA00004651"/>
    </source>
</evidence>
<evidence type="ECO:0000256" key="5">
    <source>
        <dbReference type="ARBA" id="ARBA00022692"/>
    </source>
</evidence>
<evidence type="ECO:0000313" key="12">
    <source>
        <dbReference type="Proteomes" id="UP000655208"/>
    </source>
</evidence>
<dbReference type="InterPro" id="IPR050171">
    <property type="entry name" value="MFS_Transporters"/>
</dbReference>
<feature type="transmembrane region" description="Helical" evidence="9">
    <location>
        <begin position="334"/>
        <end position="354"/>
    </location>
</feature>
<reference evidence="11" key="1">
    <citation type="journal article" date="2014" name="Int. J. Syst. Evol. Microbiol.">
        <title>Complete genome sequence of Corynebacterium casei LMG S-19264T (=DSM 44701T), isolated from a smear-ripened cheese.</title>
        <authorList>
            <consortium name="US DOE Joint Genome Institute (JGI-PGF)"/>
            <person name="Walter F."/>
            <person name="Albersmeier A."/>
            <person name="Kalinowski J."/>
            <person name="Ruckert C."/>
        </authorList>
    </citation>
    <scope>NUCLEOTIDE SEQUENCE</scope>
    <source>
        <strain evidence="11">CGMCC 4.7308</strain>
    </source>
</reference>
<sequence>MVTHPSVNDDAAPAGSRRRFFGQPWALANLFGVEAWERFSFYGMQIVLLYYLTGELADGGLGISNEVGTGIIGAYGGGVYLSTILGAWIADRLLGSERVLFYSAVLIMFGHLALAVIPGVAGVVVGLLAVAFGSGGLKANATSVVGTLYEEGDPRRDAGFSLFYLGINLGAFLGPLVTGFLRDRYGFHYGFGAAAVGMALGLVQYSFGRRNFPARARQVKNPLPRPERLRWVAIGVGTLVVVVVLVLTGVIDADNLPDIVVYLTIAATVALFAVILSSRRITAVERRRVLAFIPLFIASAAFWSLYQQQFTVVPLYAEDQLNRSLFGWQMPPEWVNSINPVFIIIFAGVFTAIWTKLGDRQPPTPLKFAAGTAVMGVAFLLFLPYAHAGRAGTPLVYIALIIFAFTVAELLLSPIGLSLSTKLAPQIFRTQMVALFFLSVALGTAMSGVLSGYYDGDDQVPYFGILGAAAIVVGLAVFAFSRPILRLMSGVR</sequence>
<proteinExistence type="inferred from homology"/>
<dbReference type="SUPFAM" id="SSF103473">
    <property type="entry name" value="MFS general substrate transporter"/>
    <property type="match status" value="1"/>
</dbReference>
<keyword evidence="12" id="KW-1185">Reference proteome</keyword>
<dbReference type="EMBL" id="BMNA01000003">
    <property type="protein sequence ID" value="GGL96754.1"/>
    <property type="molecule type" value="Genomic_DNA"/>
</dbReference>
<keyword evidence="3 8" id="KW-0813">Transport</keyword>
<feature type="domain" description="Major facilitator superfamily (MFS) profile" evidence="10">
    <location>
        <begin position="1"/>
        <end position="485"/>
    </location>
</feature>
<name>A0A917SSQ0_9ACTN</name>
<reference evidence="11" key="2">
    <citation type="submission" date="2020-09" db="EMBL/GenBank/DDBJ databases">
        <authorList>
            <person name="Sun Q."/>
            <person name="Zhou Y."/>
        </authorList>
    </citation>
    <scope>NUCLEOTIDE SEQUENCE</scope>
    <source>
        <strain evidence="11">CGMCC 4.7308</strain>
    </source>
</reference>
<feature type="transmembrane region" description="Helical" evidence="9">
    <location>
        <begin position="161"/>
        <end position="181"/>
    </location>
</feature>
<organism evidence="11 12">
    <name type="scientific">Nakamurella endophytica</name>
    <dbReference type="NCBI Taxonomy" id="1748367"/>
    <lineage>
        <taxon>Bacteria</taxon>
        <taxon>Bacillati</taxon>
        <taxon>Actinomycetota</taxon>
        <taxon>Actinomycetes</taxon>
        <taxon>Nakamurellales</taxon>
        <taxon>Nakamurellaceae</taxon>
        <taxon>Nakamurella</taxon>
    </lineage>
</organism>
<dbReference type="GO" id="GO:0005886">
    <property type="term" value="C:plasma membrane"/>
    <property type="evidence" value="ECO:0007669"/>
    <property type="project" value="UniProtKB-SubCell"/>
</dbReference>
<feature type="transmembrane region" description="Helical" evidence="9">
    <location>
        <begin position="259"/>
        <end position="277"/>
    </location>
</feature>
<evidence type="ECO:0000256" key="8">
    <source>
        <dbReference type="RuleBase" id="RU003755"/>
    </source>
</evidence>
<dbReference type="GO" id="GO:1904680">
    <property type="term" value="F:peptide transmembrane transporter activity"/>
    <property type="evidence" value="ECO:0007669"/>
    <property type="project" value="InterPro"/>
</dbReference>
<evidence type="ECO:0000256" key="4">
    <source>
        <dbReference type="ARBA" id="ARBA00022475"/>
    </source>
</evidence>
<feature type="transmembrane region" description="Helical" evidence="9">
    <location>
        <begin position="289"/>
        <end position="306"/>
    </location>
</feature>
<dbReference type="InterPro" id="IPR036259">
    <property type="entry name" value="MFS_trans_sf"/>
</dbReference>
<dbReference type="Proteomes" id="UP000655208">
    <property type="component" value="Unassembled WGS sequence"/>
</dbReference>
<comment type="caution">
    <text evidence="11">The sequence shown here is derived from an EMBL/GenBank/DDBJ whole genome shotgun (WGS) entry which is preliminary data.</text>
</comment>
<feature type="transmembrane region" description="Helical" evidence="9">
    <location>
        <begin position="187"/>
        <end position="208"/>
    </location>
</feature>
<dbReference type="PROSITE" id="PS50850">
    <property type="entry name" value="MFS"/>
    <property type="match status" value="1"/>
</dbReference>
<dbReference type="AlphaFoldDB" id="A0A917SSQ0"/>
<keyword evidence="4" id="KW-1003">Cell membrane</keyword>
<feature type="transmembrane region" description="Helical" evidence="9">
    <location>
        <begin position="433"/>
        <end position="454"/>
    </location>
</feature>
<feature type="transmembrane region" description="Helical" evidence="9">
    <location>
        <begin position="72"/>
        <end position="90"/>
    </location>
</feature>
<dbReference type="GO" id="GO:0006857">
    <property type="term" value="P:oligopeptide transport"/>
    <property type="evidence" value="ECO:0007669"/>
    <property type="project" value="InterPro"/>
</dbReference>
<dbReference type="PANTHER" id="PTHR23517:SF15">
    <property type="entry name" value="PROTON-DEPENDENT OLIGOPEPTIDE FAMILY TRANSPORT PROTEIN"/>
    <property type="match status" value="1"/>
</dbReference>
<dbReference type="RefSeq" id="WP_188940985.1">
    <property type="nucleotide sequence ID" value="NZ_BMNA01000003.1"/>
</dbReference>
<keyword evidence="5 8" id="KW-0812">Transmembrane</keyword>
<dbReference type="InterPro" id="IPR000109">
    <property type="entry name" value="POT_fam"/>
</dbReference>
<feature type="transmembrane region" description="Helical" evidence="9">
    <location>
        <begin position="394"/>
        <end position="412"/>
    </location>
</feature>
<keyword evidence="6 9" id="KW-1133">Transmembrane helix</keyword>
<comment type="subcellular location">
    <subcellularLocation>
        <location evidence="1">Cell membrane</location>
        <topology evidence="1">Multi-pass membrane protein</topology>
    </subcellularLocation>
    <subcellularLocation>
        <location evidence="8">Membrane</location>
        <topology evidence="8">Multi-pass membrane protein</topology>
    </subcellularLocation>
</comment>
<dbReference type="CDD" id="cd17346">
    <property type="entry name" value="MFS_DtpA_like"/>
    <property type="match status" value="1"/>
</dbReference>
<evidence type="ECO:0000256" key="7">
    <source>
        <dbReference type="ARBA" id="ARBA00023136"/>
    </source>
</evidence>
<feature type="transmembrane region" description="Helical" evidence="9">
    <location>
        <begin position="460"/>
        <end position="480"/>
    </location>
</feature>
<accession>A0A917SSQ0</accession>
<evidence type="ECO:0000256" key="6">
    <source>
        <dbReference type="ARBA" id="ARBA00022989"/>
    </source>
</evidence>
<dbReference type="NCBIfam" id="TIGR00924">
    <property type="entry name" value="yjdL_sub1_fam"/>
    <property type="match status" value="1"/>
</dbReference>
<comment type="similarity">
    <text evidence="2 8">Belongs to the major facilitator superfamily. Proton-dependent oligopeptide transporter (POT/PTR) (TC 2.A.17) family.</text>
</comment>
<evidence type="ECO:0000313" key="11">
    <source>
        <dbReference type="EMBL" id="GGL96754.1"/>
    </source>
</evidence>
<dbReference type="PROSITE" id="PS01023">
    <property type="entry name" value="PTR2_2"/>
    <property type="match status" value="1"/>
</dbReference>
<evidence type="ECO:0000256" key="9">
    <source>
        <dbReference type="SAM" id="Phobius"/>
    </source>
</evidence>
<feature type="transmembrane region" description="Helical" evidence="9">
    <location>
        <begin position="26"/>
        <end position="52"/>
    </location>
</feature>
<evidence type="ECO:0000256" key="2">
    <source>
        <dbReference type="ARBA" id="ARBA00005982"/>
    </source>
</evidence>
<protein>
    <submittedName>
        <fullName evidence="11">MFS transporter</fullName>
    </submittedName>
</protein>
<evidence type="ECO:0000259" key="10">
    <source>
        <dbReference type="PROSITE" id="PS50850"/>
    </source>
</evidence>
<feature type="transmembrane region" description="Helical" evidence="9">
    <location>
        <begin position="366"/>
        <end position="388"/>
    </location>
</feature>
<evidence type="ECO:0000256" key="3">
    <source>
        <dbReference type="ARBA" id="ARBA00022448"/>
    </source>
</evidence>
<dbReference type="Pfam" id="PF00854">
    <property type="entry name" value="PTR2"/>
    <property type="match status" value="1"/>
</dbReference>
<dbReference type="InterPro" id="IPR020846">
    <property type="entry name" value="MFS_dom"/>
</dbReference>